<dbReference type="InterPro" id="IPR029052">
    <property type="entry name" value="Metallo-depent_PP-like"/>
</dbReference>
<feature type="transmembrane region" description="Helical" evidence="2">
    <location>
        <begin position="168"/>
        <end position="192"/>
    </location>
</feature>
<dbReference type="RefSeq" id="WP_193670157.1">
    <property type="nucleotide sequence ID" value="NZ_JACDTV010000012.1"/>
</dbReference>
<feature type="transmembrane region" description="Helical" evidence="2">
    <location>
        <begin position="142"/>
        <end position="161"/>
    </location>
</feature>
<feature type="compositionally biased region" description="Acidic residues" evidence="1">
    <location>
        <begin position="603"/>
        <end position="612"/>
    </location>
</feature>
<comment type="caution">
    <text evidence="3">The sequence shown here is derived from an EMBL/GenBank/DDBJ whole genome shotgun (WGS) entry which is preliminary data.</text>
</comment>
<feature type="region of interest" description="Disordered" evidence="1">
    <location>
        <begin position="582"/>
        <end position="619"/>
    </location>
</feature>
<feature type="compositionally biased region" description="Acidic residues" evidence="1">
    <location>
        <begin position="456"/>
        <end position="471"/>
    </location>
</feature>
<keyword evidence="2" id="KW-0472">Membrane</keyword>
<feature type="transmembrane region" description="Helical" evidence="2">
    <location>
        <begin position="31"/>
        <end position="54"/>
    </location>
</feature>
<reference evidence="3 4" key="1">
    <citation type="submission" date="2021-01" db="EMBL/GenBank/DDBJ databases">
        <title>Sequencing the genomes of 1000 actinobacteria strains.</title>
        <authorList>
            <person name="Klenk H.-P."/>
        </authorList>
    </citation>
    <scope>NUCLEOTIDE SEQUENCE [LARGE SCALE GENOMIC DNA]</scope>
    <source>
        <strain evidence="3 4">DSM 18239</strain>
    </source>
</reference>
<evidence type="ECO:0000256" key="2">
    <source>
        <dbReference type="SAM" id="Phobius"/>
    </source>
</evidence>
<name>A0ABS2M8N5_9ACTN</name>
<sequence>MPEPDPASPRAAEPTAERGLRGRLLGHTVRGAVVLGCLAVWLGGSLLAAGFLFLSSEREVSLASHESVVRPTLSGQVELLTGPVLPDLRLASDLPLGVQVQLGKTEAGSTDELVQRYALIASAPEGPQAKLRSAIEDMALDALLRGLVIGAVPVLVWLLLGRARRRQLLVALPTPYGVLAALLAVAMVLGLWQPWTPADDAVEAAEDEREWVPLADFVGTGVPLPDEVEGVEIRADLTTNQSRRLIESAVNTYDKSQTFYETAAEAAGELDLRTPEEGEVVVTMVSDRHDNIQMDAVARAVGDRAGATGVLDGGDDTSTGSSWEAFSLDSVSAAFEDQPRWGVAGNHDNGTFVVDYLADQGWTMLDGEVVEGPGGGTLLGVADPRASGLGSWRDEGGLSFEEVGERLADAACAADEPIDTVLVHDANLASEALRRGCVDLVVGGHLHVQEGPDPVVADEDPEGPDDSDGSDGTDGSDGPDGPDESAEGAAAEPAADEASDEEPEGEENPEETAPRTGYRFTMGTTGGAAYAIALGSKIRREAQVSLITYRDGSPVGIQTVNLQTNGVWVVDDYVELAELAVEPDPDDQPTDGPAPGPIAPGDGLDDGLDDGAGDGLDQG</sequence>
<organism evidence="3 4">
    <name type="scientific">Nocardioides salarius</name>
    <dbReference type="NCBI Taxonomy" id="374513"/>
    <lineage>
        <taxon>Bacteria</taxon>
        <taxon>Bacillati</taxon>
        <taxon>Actinomycetota</taxon>
        <taxon>Actinomycetes</taxon>
        <taxon>Propionibacteriales</taxon>
        <taxon>Nocardioidaceae</taxon>
        <taxon>Nocardioides</taxon>
    </lineage>
</organism>
<proteinExistence type="predicted"/>
<gene>
    <name evidence="3" type="ORF">JOE61_001364</name>
</gene>
<evidence type="ECO:0000256" key="1">
    <source>
        <dbReference type="SAM" id="MobiDB-lite"/>
    </source>
</evidence>
<dbReference type="SUPFAM" id="SSF56300">
    <property type="entry name" value="Metallo-dependent phosphatases"/>
    <property type="match status" value="1"/>
</dbReference>
<accession>A0ABS2M8N5</accession>
<evidence type="ECO:0008006" key="5">
    <source>
        <dbReference type="Google" id="ProtNLM"/>
    </source>
</evidence>
<keyword evidence="4" id="KW-1185">Reference proteome</keyword>
<dbReference type="Proteomes" id="UP000732378">
    <property type="component" value="Unassembled WGS sequence"/>
</dbReference>
<evidence type="ECO:0000313" key="3">
    <source>
        <dbReference type="EMBL" id="MBM7507550.1"/>
    </source>
</evidence>
<dbReference type="EMBL" id="JAFBBZ010000001">
    <property type="protein sequence ID" value="MBM7507550.1"/>
    <property type="molecule type" value="Genomic_DNA"/>
</dbReference>
<feature type="compositionally biased region" description="Acidic residues" evidence="1">
    <location>
        <begin position="494"/>
        <end position="510"/>
    </location>
</feature>
<feature type="region of interest" description="Disordered" evidence="1">
    <location>
        <begin position="448"/>
        <end position="522"/>
    </location>
</feature>
<evidence type="ECO:0000313" key="4">
    <source>
        <dbReference type="Proteomes" id="UP000732378"/>
    </source>
</evidence>
<keyword evidence="2" id="KW-0812">Transmembrane</keyword>
<protein>
    <recommendedName>
        <fullName evidence="5">Metallophosphoesterase</fullName>
    </recommendedName>
</protein>
<keyword evidence="2" id="KW-1133">Transmembrane helix</keyword>